<dbReference type="Proteomes" id="UP001595526">
    <property type="component" value="Unassembled WGS sequence"/>
</dbReference>
<name>A0ABV7JV54_9SPHI</name>
<dbReference type="EMBL" id="JBHRTA010000062">
    <property type="protein sequence ID" value="MFC3200123.1"/>
    <property type="molecule type" value="Genomic_DNA"/>
</dbReference>
<keyword evidence="3" id="KW-1185">Reference proteome</keyword>
<evidence type="ECO:0000313" key="2">
    <source>
        <dbReference type="EMBL" id="MFC3200123.1"/>
    </source>
</evidence>
<dbReference type="PANTHER" id="PTHR47129:SF1">
    <property type="entry name" value="NMRA-LIKE DOMAIN-CONTAINING PROTEIN"/>
    <property type="match status" value="1"/>
</dbReference>
<dbReference type="PANTHER" id="PTHR47129">
    <property type="entry name" value="QUINONE OXIDOREDUCTASE 2"/>
    <property type="match status" value="1"/>
</dbReference>
<dbReference type="Gene3D" id="3.40.50.720">
    <property type="entry name" value="NAD(P)-binding Rossmann-like Domain"/>
    <property type="match status" value="1"/>
</dbReference>
<protein>
    <submittedName>
        <fullName evidence="2">NAD(P)H-binding protein</fullName>
    </submittedName>
</protein>
<dbReference type="InterPro" id="IPR008030">
    <property type="entry name" value="NmrA-like"/>
</dbReference>
<feature type="domain" description="NmrA-like" evidence="1">
    <location>
        <begin position="2"/>
        <end position="241"/>
    </location>
</feature>
<dbReference type="InterPro" id="IPR036291">
    <property type="entry name" value="NAD(P)-bd_dom_sf"/>
</dbReference>
<comment type="caution">
    <text evidence="2">The sequence shown here is derived from an EMBL/GenBank/DDBJ whole genome shotgun (WGS) entry which is preliminary data.</text>
</comment>
<dbReference type="RefSeq" id="WP_379026398.1">
    <property type="nucleotide sequence ID" value="NZ_JBHRTA010000062.1"/>
</dbReference>
<dbReference type="Gene3D" id="3.90.25.10">
    <property type="entry name" value="UDP-galactose 4-epimerase, domain 1"/>
    <property type="match status" value="1"/>
</dbReference>
<organism evidence="2 3">
    <name type="scientific">Parapedobacter deserti</name>
    <dbReference type="NCBI Taxonomy" id="1912957"/>
    <lineage>
        <taxon>Bacteria</taxon>
        <taxon>Pseudomonadati</taxon>
        <taxon>Bacteroidota</taxon>
        <taxon>Sphingobacteriia</taxon>
        <taxon>Sphingobacteriales</taxon>
        <taxon>Sphingobacteriaceae</taxon>
        <taxon>Parapedobacter</taxon>
    </lineage>
</organism>
<evidence type="ECO:0000313" key="3">
    <source>
        <dbReference type="Proteomes" id="UP001595526"/>
    </source>
</evidence>
<dbReference type="Pfam" id="PF05368">
    <property type="entry name" value="NmrA"/>
    <property type="match status" value="1"/>
</dbReference>
<gene>
    <name evidence="2" type="ORF">ACFOET_21055</name>
</gene>
<dbReference type="InterPro" id="IPR052718">
    <property type="entry name" value="NmrA-type_oxidoreductase"/>
</dbReference>
<accession>A0ABV7JV54</accession>
<dbReference type="SUPFAM" id="SSF51735">
    <property type="entry name" value="NAD(P)-binding Rossmann-fold domains"/>
    <property type="match status" value="1"/>
</dbReference>
<reference evidence="3" key="1">
    <citation type="journal article" date="2019" name="Int. J. Syst. Evol. Microbiol.">
        <title>The Global Catalogue of Microorganisms (GCM) 10K type strain sequencing project: providing services to taxonomists for standard genome sequencing and annotation.</title>
        <authorList>
            <consortium name="The Broad Institute Genomics Platform"/>
            <consortium name="The Broad Institute Genome Sequencing Center for Infectious Disease"/>
            <person name="Wu L."/>
            <person name="Ma J."/>
        </authorList>
    </citation>
    <scope>NUCLEOTIDE SEQUENCE [LARGE SCALE GENOMIC DNA]</scope>
    <source>
        <strain evidence="3">KCTC 52416</strain>
    </source>
</reference>
<proteinExistence type="predicted"/>
<sequence length="284" mass="30688">MIAITGASGHLGQLTLSRLIEKLPAGNLVAIVRNPEKLEGYKGSDMAIKTADYEDTAALVKALDGVETLLQISSSTSGAVATQQESNVVRAAAAAGVRHIVYTSTLSPGPDAIFLAGQTCMATEQAIKNHGFTFTFFRNSMYFETIPLFIGSAVKDGQIYYPGGNGKISFVSREDIAEALAVVLTEPDRHHDVEYRVTGEEAFSFEDLATLLKSEKGLNAAYHDLPEDAFVAELGKAGMPQDEIDFTVSMAASIRAGEFAAVDDQLEKLLERRRRGLSMYIEEL</sequence>
<evidence type="ECO:0000259" key="1">
    <source>
        <dbReference type="Pfam" id="PF05368"/>
    </source>
</evidence>